<evidence type="ECO:0000256" key="4">
    <source>
        <dbReference type="ARBA" id="ARBA00023136"/>
    </source>
</evidence>
<evidence type="ECO:0000256" key="2">
    <source>
        <dbReference type="ARBA" id="ARBA00022692"/>
    </source>
</evidence>
<dbReference type="InterPro" id="IPR004481">
    <property type="entry name" value="K/Na/Ca-exchanger"/>
</dbReference>
<sequence length="312" mass="33702">MMYLLLFVLVAGVMIYFAKRLTVSGEELGDGLGMEASWVGALLLASITSLPELIIGGGSSLMGNQSMAVSNIFGSNIFNLFIVFLMDIFILRNFIFMGEIDEEEGINLSKLTLILTAIFMGGFLLKEVNLLGQSPFILMILVIYLKFLKGEGGSGEKRRVSYEEIKKPLKVFILDSIGVVGLGIALSKIADIIAVTPIMGHVLGQSIVGALLLAVATSLPELTVSIESVRRGNCQQAMGNILGSNLFNLGTLFVLEILSKGSLYTHLGELNIGIPVVAFIMQGVFIGGLYLQKRRSSLVMGVIYMASLYFVL</sequence>
<dbReference type="GO" id="GO:0006874">
    <property type="term" value="P:intracellular calcium ion homeostasis"/>
    <property type="evidence" value="ECO:0007669"/>
    <property type="project" value="TreeGrafter"/>
</dbReference>
<dbReference type="PANTHER" id="PTHR10846">
    <property type="entry name" value="SODIUM/POTASSIUM/CALCIUM EXCHANGER"/>
    <property type="match status" value="1"/>
</dbReference>
<feature type="transmembrane region" description="Helical" evidence="5">
    <location>
        <begin position="77"/>
        <end position="96"/>
    </location>
</feature>
<feature type="transmembrane region" description="Helical" evidence="5">
    <location>
        <begin position="237"/>
        <end position="258"/>
    </location>
</feature>
<gene>
    <name evidence="7" type="primary">yrbG</name>
    <name evidence="7" type="ORF">PM10SUCC1_00530</name>
</gene>
<comment type="subcellular location">
    <subcellularLocation>
        <location evidence="1">Membrane</location>
        <topology evidence="1">Multi-pass membrane protein</topology>
    </subcellularLocation>
</comment>
<dbReference type="GO" id="GO:0005886">
    <property type="term" value="C:plasma membrane"/>
    <property type="evidence" value="ECO:0007669"/>
    <property type="project" value="TreeGrafter"/>
</dbReference>
<name>A0A9W6GI45_9FUSO</name>
<dbReference type="GO" id="GO:0005262">
    <property type="term" value="F:calcium channel activity"/>
    <property type="evidence" value="ECO:0007669"/>
    <property type="project" value="TreeGrafter"/>
</dbReference>
<evidence type="ECO:0000259" key="6">
    <source>
        <dbReference type="Pfam" id="PF01699"/>
    </source>
</evidence>
<dbReference type="PANTHER" id="PTHR10846:SF8">
    <property type="entry name" value="INNER MEMBRANE PROTEIN YRBG"/>
    <property type="match status" value="1"/>
</dbReference>
<dbReference type="RefSeq" id="WP_281832216.1">
    <property type="nucleotide sequence ID" value="NZ_BSDY01000001.1"/>
</dbReference>
<dbReference type="Gene3D" id="1.20.1420.30">
    <property type="entry name" value="NCX, central ion-binding region"/>
    <property type="match status" value="1"/>
</dbReference>
<feature type="transmembrane region" description="Helical" evidence="5">
    <location>
        <begin position="131"/>
        <end position="148"/>
    </location>
</feature>
<reference evidence="7" key="1">
    <citation type="submission" date="2022-12" db="EMBL/GenBank/DDBJ databases">
        <title>Reference genome sequencing for broad-spectrum identification of bacterial and archaeal isolates by mass spectrometry.</title>
        <authorList>
            <person name="Sekiguchi Y."/>
            <person name="Tourlousse D.M."/>
        </authorList>
    </citation>
    <scope>NUCLEOTIDE SEQUENCE</scope>
    <source>
        <strain evidence="7">10succ1</strain>
    </source>
</reference>
<evidence type="ECO:0000256" key="1">
    <source>
        <dbReference type="ARBA" id="ARBA00004141"/>
    </source>
</evidence>
<feature type="transmembrane region" description="Helical" evidence="5">
    <location>
        <begin position="270"/>
        <end position="291"/>
    </location>
</feature>
<comment type="caution">
    <text evidence="7">The sequence shown here is derived from an EMBL/GenBank/DDBJ whole genome shotgun (WGS) entry which is preliminary data.</text>
</comment>
<dbReference type="InterPro" id="IPR044880">
    <property type="entry name" value="NCX_ion-bd_dom_sf"/>
</dbReference>
<feature type="transmembrane region" description="Helical" evidence="5">
    <location>
        <begin position="169"/>
        <end position="186"/>
    </location>
</feature>
<evidence type="ECO:0000256" key="3">
    <source>
        <dbReference type="ARBA" id="ARBA00022989"/>
    </source>
</evidence>
<dbReference type="InterPro" id="IPR004837">
    <property type="entry name" value="NaCa_Exmemb"/>
</dbReference>
<dbReference type="AlphaFoldDB" id="A0A9W6GI45"/>
<accession>A0A9W6GI45</accession>
<dbReference type="EMBL" id="BSDY01000001">
    <property type="protein sequence ID" value="GLI54538.1"/>
    <property type="molecule type" value="Genomic_DNA"/>
</dbReference>
<feature type="transmembrane region" description="Helical" evidence="5">
    <location>
        <begin position="192"/>
        <end position="216"/>
    </location>
</feature>
<evidence type="ECO:0000256" key="5">
    <source>
        <dbReference type="SAM" id="Phobius"/>
    </source>
</evidence>
<evidence type="ECO:0000313" key="7">
    <source>
        <dbReference type="EMBL" id="GLI54538.1"/>
    </source>
</evidence>
<keyword evidence="2 5" id="KW-0812">Transmembrane</keyword>
<organism evidence="7 8">
    <name type="scientific">Propionigenium maris DSM 9537</name>
    <dbReference type="NCBI Taxonomy" id="1123000"/>
    <lineage>
        <taxon>Bacteria</taxon>
        <taxon>Fusobacteriati</taxon>
        <taxon>Fusobacteriota</taxon>
        <taxon>Fusobacteriia</taxon>
        <taxon>Fusobacteriales</taxon>
        <taxon>Fusobacteriaceae</taxon>
        <taxon>Propionigenium</taxon>
    </lineage>
</organism>
<dbReference type="Pfam" id="PF01699">
    <property type="entry name" value="Na_Ca_ex"/>
    <property type="match status" value="2"/>
</dbReference>
<protein>
    <submittedName>
        <fullName evidence="7">Calcium/sodium antiporter</fullName>
    </submittedName>
</protein>
<keyword evidence="8" id="KW-1185">Reference proteome</keyword>
<feature type="domain" description="Sodium/calcium exchanger membrane region" evidence="6">
    <location>
        <begin position="3"/>
        <end position="125"/>
    </location>
</feature>
<keyword evidence="3 5" id="KW-1133">Transmembrane helix</keyword>
<evidence type="ECO:0000313" key="8">
    <source>
        <dbReference type="Proteomes" id="UP001144471"/>
    </source>
</evidence>
<dbReference type="Proteomes" id="UP001144471">
    <property type="component" value="Unassembled WGS sequence"/>
</dbReference>
<dbReference type="GO" id="GO:0008273">
    <property type="term" value="F:calcium, potassium:sodium antiporter activity"/>
    <property type="evidence" value="ECO:0007669"/>
    <property type="project" value="TreeGrafter"/>
</dbReference>
<proteinExistence type="predicted"/>
<feature type="domain" description="Sodium/calcium exchanger membrane region" evidence="6">
    <location>
        <begin position="172"/>
        <end position="311"/>
    </location>
</feature>
<keyword evidence="4 5" id="KW-0472">Membrane</keyword>